<evidence type="ECO:0000313" key="2">
    <source>
        <dbReference type="EMBL" id="MFC5500920.1"/>
    </source>
</evidence>
<dbReference type="SUPFAM" id="SSF51679">
    <property type="entry name" value="Bacterial luciferase-like"/>
    <property type="match status" value="1"/>
</dbReference>
<accession>A0ABW0NLL5</accession>
<dbReference type="NCBIfam" id="TIGR03617">
    <property type="entry name" value="F420_MSMEG_2256"/>
    <property type="match status" value="1"/>
</dbReference>
<reference evidence="3" key="1">
    <citation type="journal article" date="2019" name="Int. J. Syst. Evol. Microbiol.">
        <title>The Global Catalogue of Microorganisms (GCM) 10K type strain sequencing project: providing services to taxonomists for standard genome sequencing and annotation.</title>
        <authorList>
            <consortium name="The Broad Institute Genomics Platform"/>
            <consortium name="The Broad Institute Genome Sequencing Center for Infectious Disease"/>
            <person name="Wu L."/>
            <person name="Ma J."/>
        </authorList>
    </citation>
    <scope>NUCLEOTIDE SEQUENCE [LARGE SCALE GENOMIC DNA]</scope>
    <source>
        <strain evidence="3">CGMCC 4.6997</strain>
    </source>
</reference>
<dbReference type="InterPro" id="IPR019919">
    <property type="entry name" value="Lucif-like_OxRdtase_MSMEG_2256"/>
</dbReference>
<name>A0ABW0NLL5_9MICO</name>
<dbReference type="CDD" id="cd01097">
    <property type="entry name" value="Tetrahydromethanopterin_reductase"/>
    <property type="match status" value="1"/>
</dbReference>
<evidence type="ECO:0000313" key="3">
    <source>
        <dbReference type="Proteomes" id="UP001596039"/>
    </source>
</evidence>
<dbReference type="Gene3D" id="3.20.20.30">
    <property type="entry name" value="Luciferase-like domain"/>
    <property type="match status" value="1"/>
</dbReference>
<protein>
    <submittedName>
        <fullName evidence="2">TIGR03617 family F420-dependent LLM class oxidoreductase</fullName>
        <ecNumber evidence="2">1.-.-.-</ecNumber>
    </submittedName>
</protein>
<dbReference type="RefSeq" id="WP_386738528.1">
    <property type="nucleotide sequence ID" value="NZ_JBHSMG010000001.1"/>
</dbReference>
<sequence length="347" mass="37195">MTSAERTRPFALETAGDVHAGPIEFEATALRAEADGYDGIGATELQHDPFISIAVAARSTSTIQLGTSIAVAFARNPMVVAETANDLQLLSGGRFTLGLGSQIKPHIERRFSMPWSHPAERMRDFVLAIRAIQHSWQTGEKLDYRGEFYQHTLMTPMFAPQPNPHGAPRIAVAGVGQRMTEVAGEVADGWLSHSFTTPRYLSEVSLPALRRGIEASGREPSAVEVSVPAFVATGTDQAALDAAILATRKQIAFYGSTPAYAPVLELHGWGGVHEKLNAGSRRGEWDAMAELIDDDMLAAFAAVGSPSEVAAQLRERFAGLVTRLAFAFSYPAAPELGAAIVRALDAD</sequence>
<dbReference type="InterPro" id="IPR036661">
    <property type="entry name" value="Luciferase-like_sf"/>
</dbReference>
<gene>
    <name evidence="2" type="ORF">ACFPJ4_01555</name>
</gene>
<comment type="caution">
    <text evidence="2">The sequence shown here is derived from an EMBL/GenBank/DDBJ whole genome shotgun (WGS) entry which is preliminary data.</text>
</comment>
<keyword evidence="3" id="KW-1185">Reference proteome</keyword>
<dbReference type="Pfam" id="PF00296">
    <property type="entry name" value="Bac_luciferase"/>
    <property type="match status" value="1"/>
</dbReference>
<dbReference type="GO" id="GO:0016491">
    <property type="term" value="F:oxidoreductase activity"/>
    <property type="evidence" value="ECO:0007669"/>
    <property type="project" value="UniProtKB-KW"/>
</dbReference>
<feature type="domain" description="Luciferase-like" evidence="1">
    <location>
        <begin position="23"/>
        <end position="321"/>
    </location>
</feature>
<dbReference type="EMBL" id="JBHSMG010000001">
    <property type="protein sequence ID" value="MFC5500920.1"/>
    <property type="molecule type" value="Genomic_DNA"/>
</dbReference>
<dbReference type="InterPro" id="IPR050564">
    <property type="entry name" value="F420-G6PD/mer"/>
</dbReference>
<dbReference type="PANTHER" id="PTHR43244">
    <property type="match status" value="1"/>
</dbReference>
<organism evidence="2 3">
    <name type="scientific">Lysinimonas soli</name>
    <dbReference type="NCBI Taxonomy" id="1074233"/>
    <lineage>
        <taxon>Bacteria</taxon>
        <taxon>Bacillati</taxon>
        <taxon>Actinomycetota</taxon>
        <taxon>Actinomycetes</taxon>
        <taxon>Micrococcales</taxon>
        <taxon>Microbacteriaceae</taxon>
        <taxon>Lysinimonas</taxon>
    </lineage>
</organism>
<dbReference type="PANTHER" id="PTHR43244:SF2">
    <property type="entry name" value="CONSERVED HYPOTHETICAL ALANINE AND PROLINE-RICH PROTEIN"/>
    <property type="match status" value="1"/>
</dbReference>
<dbReference type="Proteomes" id="UP001596039">
    <property type="component" value="Unassembled WGS sequence"/>
</dbReference>
<evidence type="ECO:0000259" key="1">
    <source>
        <dbReference type="Pfam" id="PF00296"/>
    </source>
</evidence>
<keyword evidence="2" id="KW-0560">Oxidoreductase</keyword>
<proteinExistence type="predicted"/>
<dbReference type="EC" id="1.-.-.-" evidence="2"/>
<dbReference type="InterPro" id="IPR011251">
    <property type="entry name" value="Luciferase-like_dom"/>
</dbReference>